<gene>
    <name evidence="2" type="ORF">S01H4_39434</name>
</gene>
<reference evidence="2" key="1">
    <citation type="journal article" date="2014" name="Front. Microbiol.">
        <title>High frequency of phylogenetically diverse reductive dehalogenase-homologous genes in deep subseafloor sedimentary metagenomes.</title>
        <authorList>
            <person name="Kawai M."/>
            <person name="Futagami T."/>
            <person name="Toyoda A."/>
            <person name="Takaki Y."/>
            <person name="Nishi S."/>
            <person name="Hori S."/>
            <person name="Arai W."/>
            <person name="Tsubouchi T."/>
            <person name="Morono Y."/>
            <person name="Uchiyama I."/>
            <person name="Ito T."/>
            <person name="Fujiyama A."/>
            <person name="Inagaki F."/>
            <person name="Takami H."/>
        </authorList>
    </citation>
    <scope>NUCLEOTIDE SEQUENCE</scope>
    <source>
        <strain evidence="2">Expedition CK06-06</strain>
    </source>
</reference>
<dbReference type="SUPFAM" id="SSF53067">
    <property type="entry name" value="Actin-like ATPase domain"/>
    <property type="match status" value="1"/>
</dbReference>
<sequence length="180" mass="20066">MEVVLIVIFALLGTAIGSFLNVCIDRLPVGKSLRYPPSHCDASIRLMVTHDNRIRKWADLPLEPGLVKNSVVIKEAEVAAKIKQLFKDRKVKVKKVIVGLSGLHCLSRPITLPQLPKEMLDEAVRREAKRVLPVPLEQLYISWQTIPAPEGKIHVFLVAVPCKTADALLKVLRQAGLKPY</sequence>
<dbReference type="InterPro" id="IPR050696">
    <property type="entry name" value="FtsA/MreB"/>
</dbReference>
<name>X1BW85_9ZZZZ</name>
<dbReference type="Pfam" id="PF11104">
    <property type="entry name" value="PilM_2"/>
    <property type="match status" value="1"/>
</dbReference>
<dbReference type="Gene3D" id="3.30.1490.300">
    <property type="match status" value="1"/>
</dbReference>
<dbReference type="Gene3D" id="3.30.420.40">
    <property type="match status" value="1"/>
</dbReference>
<dbReference type="InterPro" id="IPR043129">
    <property type="entry name" value="ATPase_NBD"/>
</dbReference>
<accession>X1BW85</accession>
<dbReference type="InterPro" id="IPR010627">
    <property type="entry name" value="Prepilin_pept_A24_N"/>
</dbReference>
<dbReference type="InterPro" id="IPR005883">
    <property type="entry name" value="PilM"/>
</dbReference>
<feature type="non-terminal residue" evidence="2">
    <location>
        <position position="180"/>
    </location>
</feature>
<proteinExistence type="predicted"/>
<dbReference type="PANTHER" id="PTHR32432">
    <property type="entry name" value="CELL DIVISION PROTEIN FTSA-RELATED"/>
    <property type="match status" value="1"/>
</dbReference>
<dbReference type="PANTHER" id="PTHR32432:SF3">
    <property type="entry name" value="ETHANOLAMINE UTILIZATION PROTEIN EUTJ"/>
    <property type="match status" value="1"/>
</dbReference>
<dbReference type="EMBL" id="BART01021360">
    <property type="protein sequence ID" value="GAG99320.1"/>
    <property type="molecule type" value="Genomic_DNA"/>
</dbReference>
<comment type="caution">
    <text evidence="2">The sequence shown here is derived from an EMBL/GenBank/DDBJ whole genome shotgun (WGS) entry which is preliminary data.</text>
</comment>
<dbReference type="AlphaFoldDB" id="X1BW85"/>
<evidence type="ECO:0000259" key="1">
    <source>
        <dbReference type="Pfam" id="PF06750"/>
    </source>
</evidence>
<feature type="domain" description="Prepilin peptidase A24 N-terminal" evidence="1">
    <location>
        <begin position="11"/>
        <end position="43"/>
    </location>
</feature>
<evidence type="ECO:0000313" key="2">
    <source>
        <dbReference type="EMBL" id="GAG99320.1"/>
    </source>
</evidence>
<protein>
    <recommendedName>
        <fullName evidence="1">Prepilin peptidase A24 N-terminal domain-containing protein</fullName>
    </recommendedName>
</protein>
<organism evidence="2">
    <name type="scientific">marine sediment metagenome</name>
    <dbReference type="NCBI Taxonomy" id="412755"/>
    <lineage>
        <taxon>unclassified sequences</taxon>
        <taxon>metagenomes</taxon>
        <taxon>ecological metagenomes</taxon>
    </lineage>
</organism>
<dbReference type="Pfam" id="PF06750">
    <property type="entry name" value="A24_N_bact"/>
    <property type="match status" value="1"/>
</dbReference>